<feature type="transmembrane region" description="Helical" evidence="6">
    <location>
        <begin position="94"/>
        <end position="112"/>
    </location>
</feature>
<dbReference type="InterPro" id="IPR054528">
    <property type="entry name" value="TcaA_5th"/>
</dbReference>
<dbReference type="Pfam" id="PF22820">
    <property type="entry name" value="TcaA_3rd_4th"/>
    <property type="match status" value="1"/>
</dbReference>
<dbReference type="KEGG" id="tem:JW646_19215"/>
<evidence type="ECO:0008006" key="12">
    <source>
        <dbReference type="Google" id="ProtNLM"/>
    </source>
</evidence>
<feature type="domain" description="TcaA second" evidence="7">
    <location>
        <begin position="117"/>
        <end position="203"/>
    </location>
</feature>
<evidence type="ECO:0000256" key="1">
    <source>
        <dbReference type="ARBA" id="ARBA00004162"/>
    </source>
</evidence>
<sequence length="484" mass="55402">MRCNKCNTEVSNNEKYCYKCGNKIENTNSINLQKENGNHSNTNSNNTYKNVEDTTFGHIGTEVTKNSKKAKSFLKKNGEKVVNKVINLNKLQKILILSISVLFIAGVTVVSIPQTQEKVINQFEEAIINDNPSKLKKIMISSDKRLNISQDSLGLIIQYYKENPSNLNNDIQYLREMYPVEGSTDNNSPFNIVSKKVLFKEKYYIGVNPRYIQLESTYKDAKIDLYSGKDLIEEDLKGGEIGPFLPGKYKLVISCDNEFAKTKASKEIDLFYGELTNYIDMEGTINNNKINSDEAEAIIYVNDKSTGKTAREIKTISGLNDGDTVYGILKYKGKSIKSNMVEIIGSSDIYLTYEYTKPPSSDEVKDSVSTLIYDYLYYFADAVNYNDFSYIEDYLSVGSDLYNEQKGNVPKFYEKGVSERYVNHEIINFDYNEDEGKGSITVKEVYEITKDDEQKEKVFKNKYEFIFNDIDKTYKLTKLETIEK</sequence>
<evidence type="ECO:0000256" key="6">
    <source>
        <dbReference type="SAM" id="Phobius"/>
    </source>
</evidence>
<dbReference type="Pfam" id="PF22819">
    <property type="entry name" value="TcaA_5th"/>
    <property type="match status" value="1"/>
</dbReference>
<keyword evidence="3 6" id="KW-0812">Transmembrane</keyword>
<evidence type="ECO:0000259" key="8">
    <source>
        <dbReference type="Pfam" id="PF22819"/>
    </source>
</evidence>
<name>A0AAX2ZEL5_9FIRM</name>
<dbReference type="GO" id="GO:0005886">
    <property type="term" value="C:plasma membrane"/>
    <property type="evidence" value="ECO:0007669"/>
    <property type="project" value="UniProtKB-SubCell"/>
</dbReference>
<evidence type="ECO:0000256" key="2">
    <source>
        <dbReference type="ARBA" id="ARBA00022475"/>
    </source>
</evidence>
<evidence type="ECO:0000313" key="10">
    <source>
        <dbReference type="EMBL" id="UEL47718.1"/>
    </source>
</evidence>
<dbReference type="EMBL" id="CP081135">
    <property type="protein sequence ID" value="UEL47718.1"/>
    <property type="molecule type" value="Genomic_DNA"/>
</dbReference>
<dbReference type="Proteomes" id="UP001198983">
    <property type="component" value="Chromosome"/>
</dbReference>
<evidence type="ECO:0000259" key="9">
    <source>
        <dbReference type="Pfam" id="PF22820"/>
    </source>
</evidence>
<keyword evidence="2" id="KW-1003">Cell membrane</keyword>
<feature type="domain" description="TcaA protein NTF2-like" evidence="8">
    <location>
        <begin position="365"/>
        <end position="480"/>
    </location>
</feature>
<accession>A0AAX2ZEL5</accession>
<keyword evidence="4 6" id="KW-1133">Transmembrane helix</keyword>
<keyword evidence="11" id="KW-1185">Reference proteome</keyword>
<keyword evidence="5 6" id="KW-0472">Membrane</keyword>
<dbReference type="PANTHER" id="PTHR40038">
    <property type="entry name" value="MEMBRANE-ASSOCIATED PROTEIN TCAA"/>
    <property type="match status" value="1"/>
</dbReference>
<evidence type="ECO:0000313" key="11">
    <source>
        <dbReference type="Proteomes" id="UP001198983"/>
    </source>
</evidence>
<proteinExistence type="predicted"/>
<dbReference type="RefSeq" id="WP_228416039.1">
    <property type="nucleotide sequence ID" value="NZ_CP081135.1"/>
</dbReference>
<evidence type="ECO:0000256" key="4">
    <source>
        <dbReference type="ARBA" id="ARBA00022989"/>
    </source>
</evidence>
<protein>
    <recommendedName>
        <fullName evidence="12">Membrane-associated protein TcaA</fullName>
    </recommendedName>
</protein>
<evidence type="ECO:0000259" key="7">
    <source>
        <dbReference type="Pfam" id="PF22813"/>
    </source>
</evidence>
<dbReference type="InterPro" id="IPR054529">
    <property type="entry name" value="TcaA_2nd"/>
</dbReference>
<gene>
    <name evidence="10" type="ORF">JW646_19215</name>
</gene>
<dbReference type="Pfam" id="PF22813">
    <property type="entry name" value="TcaA_2nd"/>
    <property type="match status" value="1"/>
</dbReference>
<feature type="domain" description="TcaA 4th" evidence="9">
    <location>
        <begin position="289"/>
        <end position="352"/>
    </location>
</feature>
<dbReference type="PANTHER" id="PTHR40038:SF1">
    <property type="entry name" value="MEMBRANE-ASSOCIATED PROTEIN TCAA"/>
    <property type="match status" value="1"/>
</dbReference>
<dbReference type="InterPro" id="IPR054530">
    <property type="entry name" value="TcaA_4th"/>
</dbReference>
<dbReference type="AlphaFoldDB" id="A0AAX2ZEL5"/>
<comment type="subcellular location">
    <subcellularLocation>
        <location evidence="1">Cell membrane</location>
        <topology evidence="1">Single-pass membrane protein</topology>
    </subcellularLocation>
</comment>
<evidence type="ECO:0000256" key="5">
    <source>
        <dbReference type="ARBA" id="ARBA00023136"/>
    </source>
</evidence>
<organism evidence="10 11">
    <name type="scientific">Terrisporobacter hibernicus</name>
    <dbReference type="NCBI Taxonomy" id="2813371"/>
    <lineage>
        <taxon>Bacteria</taxon>
        <taxon>Bacillati</taxon>
        <taxon>Bacillota</taxon>
        <taxon>Clostridia</taxon>
        <taxon>Peptostreptococcales</taxon>
        <taxon>Peptostreptococcaceae</taxon>
        <taxon>Terrisporobacter</taxon>
    </lineage>
</organism>
<reference evidence="10 11" key="1">
    <citation type="journal article" date="2023" name="Int. J. Syst. Evol. Microbiol.">
        <title>Terrisporobacter hibernicus sp. nov., isolated from bovine faeces in Northern Ireland.</title>
        <authorList>
            <person name="Mitchell M."/>
            <person name="Nguyen S.V."/>
            <person name="Connor M."/>
            <person name="Fairley D.J."/>
            <person name="Donoghue O."/>
            <person name="Marshall H."/>
            <person name="Koolman L."/>
            <person name="McMullan G."/>
            <person name="Schaffer K.E."/>
            <person name="McGrath J.W."/>
            <person name="Fanning S."/>
        </authorList>
    </citation>
    <scope>NUCLEOTIDE SEQUENCE [LARGE SCALE GENOMIC DNA]</scope>
    <source>
        <strain evidence="10 11">MCA3</strain>
    </source>
</reference>
<evidence type="ECO:0000256" key="3">
    <source>
        <dbReference type="ARBA" id="ARBA00022692"/>
    </source>
</evidence>